<keyword evidence="5" id="KW-0808">Transferase</keyword>
<dbReference type="InterPro" id="IPR029044">
    <property type="entry name" value="Nucleotide-diphossugar_trans"/>
</dbReference>
<dbReference type="InterPro" id="IPR056818">
    <property type="entry name" value="GlmU/GlgC-like_hexapep"/>
</dbReference>
<dbReference type="Gene3D" id="3.90.550.10">
    <property type="entry name" value="Spore Coat Polysaccharide Biosynthesis Protein SpsA, Chain A"/>
    <property type="match status" value="1"/>
</dbReference>
<dbReference type="GO" id="GO:0005978">
    <property type="term" value="P:glycogen biosynthetic process"/>
    <property type="evidence" value="ECO:0007669"/>
    <property type="project" value="UniProtKB-KW"/>
</dbReference>
<evidence type="ECO:0000256" key="1">
    <source>
        <dbReference type="ARBA" id="ARBA00010443"/>
    </source>
</evidence>
<dbReference type="Gene3D" id="2.160.10.10">
    <property type="entry name" value="Hexapeptide repeat proteins"/>
    <property type="match status" value="1"/>
</dbReference>
<evidence type="ECO:0000259" key="3">
    <source>
        <dbReference type="Pfam" id="PF00483"/>
    </source>
</evidence>
<evidence type="ECO:0000313" key="6">
    <source>
        <dbReference type="Proteomes" id="UP001305702"/>
    </source>
</evidence>
<dbReference type="InterPro" id="IPR005835">
    <property type="entry name" value="NTP_transferase_dom"/>
</dbReference>
<comment type="similarity">
    <text evidence="1">Belongs to the bacterial/plant glucose-1-phosphate adenylyltransferase family.</text>
</comment>
<dbReference type="SUPFAM" id="SSF51161">
    <property type="entry name" value="Trimeric LpxA-like enzymes"/>
    <property type="match status" value="1"/>
</dbReference>
<dbReference type="PANTHER" id="PTHR43523:SF6">
    <property type="entry name" value="GLYCOGEN BIOSYNTHESIS PROTEIN GLGD"/>
    <property type="match status" value="1"/>
</dbReference>
<protein>
    <submittedName>
        <fullName evidence="5">Glucose-1-phosphate adenylyltransferase subunit GlgD</fullName>
        <ecNumber evidence="5">2.7.7.27</ecNumber>
    </submittedName>
</protein>
<dbReference type="EC" id="2.7.7.27" evidence="5"/>
<sequence>MNDILGILNGYKERDGLNGLTRSRCLSAVPFAGHYRLIDFMLSSMAHSGISRVFVMAGPNPLALMDHLANGMDWGFGRKRGGIALLPPVNGEWDTARHEVARFHSHLKHWQDAPQPLVLIASGGEIGSLDFRPMITSHGRADADITVLYRMEEEADGEGEPFRVQEEEERLTGVMLMKRSLFIELVQEAYGNGREETLRDAVLHRLAKLNVCAYPMKGLRPSIDSEAAYHRESLSLLDRLAWNRLFGGPVPIRTKAGDCPPAHYRGRPAVRYSLVGGGCIIEGQVESSILHSGVKVGEGAVIRNSIILDQCVIQPHSYLENVILEQRTHVERGRRIAGTPGSPFFACS</sequence>
<reference evidence="5 6" key="1">
    <citation type="submission" date="2022-02" db="EMBL/GenBank/DDBJ databases">
        <title>Paenibacillus sp. MBLB1776 Whole Genome Shotgun Sequencing.</title>
        <authorList>
            <person name="Hwang C.Y."/>
            <person name="Cho E.-S."/>
            <person name="Seo M.-J."/>
        </authorList>
    </citation>
    <scope>NUCLEOTIDE SEQUENCE [LARGE SCALE GENOMIC DNA]</scope>
    <source>
        <strain evidence="5 6">MBLB1776</strain>
    </source>
</reference>
<dbReference type="Proteomes" id="UP001305702">
    <property type="component" value="Chromosome"/>
</dbReference>
<name>A0AA96LCB2_9BACL</name>
<dbReference type="NCBIfam" id="TIGR02092">
    <property type="entry name" value="glgD"/>
    <property type="match status" value="1"/>
</dbReference>
<dbReference type="Pfam" id="PF24894">
    <property type="entry name" value="Hexapep_GlmU"/>
    <property type="match status" value="1"/>
</dbReference>
<keyword evidence="6" id="KW-1185">Reference proteome</keyword>
<dbReference type="AlphaFoldDB" id="A0AA96LCB2"/>
<organism evidence="5 6">
    <name type="scientific">Paenibacillus aurantius</name>
    <dbReference type="NCBI Taxonomy" id="2918900"/>
    <lineage>
        <taxon>Bacteria</taxon>
        <taxon>Bacillati</taxon>
        <taxon>Bacillota</taxon>
        <taxon>Bacilli</taxon>
        <taxon>Bacillales</taxon>
        <taxon>Paenibacillaceae</taxon>
        <taxon>Paenibacillus</taxon>
    </lineage>
</organism>
<dbReference type="KEGG" id="paun:MJA45_23425"/>
<gene>
    <name evidence="5" type="primary">glgD</name>
    <name evidence="5" type="ORF">MJA45_23425</name>
</gene>
<dbReference type="SUPFAM" id="SSF53448">
    <property type="entry name" value="Nucleotide-diphospho-sugar transferases"/>
    <property type="match status" value="1"/>
</dbReference>
<dbReference type="EMBL" id="CP130318">
    <property type="protein sequence ID" value="WNQ10538.1"/>
    <property type="molecule type" value="Genomic_DNA"/>
</dbReference>
<feature type="domain" description="Nucleotidyl transferase" evidence="3">
    <location>
        <begin position="17"/>
        <end position="154"/>
    </location>
</feature>
<dbReference type="InterPro" id="IPR011831">
    <property type="entry name" value="ADP-Glc_PPase"/>
</dbReference>
<proteinExistence type="inferred from homology"/>
<evidence type="ECO:0000313" key="5">
    <source>
        <dbReference type="EMBL" id="WNQ10538.1"/>
    </source>
</evidence>
<dbReference type="PANTHER" id="PTHR43523">
    <property type="entry name" value="GLUCOSE-1-PHOSPHATE ADENYLYLTRANSFERASE-RELATED"/>
    <property type="match status" value="1"/>
</dbReference>
<feature type="domain" description="Glucose-1-phosphate adenylyltransferase/Bifunctional protein GlmU-like C-terminal hexapeptide" evidence="4">
    <location>
        <begin position="269"/>
        <end position="336"/>
    </location>
</feature>
<dbReference type="InterPro" id="IPR011832">
    <property type="entry name" value="GlgDAde_trans"/>
</dbReference>
<dbReference type="InterPro" id="IPR011004">
    <property type="entry name" value="Trimer_LpxA-like_sf"/>
</dbReference>
<dbReference type="Pfam" id="PF00483">
    <property type="entry name" value="NTP_transferase"/>
    <property type="match status" value="1"/>
</dbReference>
<evidence type="ECO:0000259" key="4">
    <source>
        <dbReference type="Pfam" id="PF24894"/>
    </source>
</evidence>
<keyword evidence="2" id="KW-0320">Glycogen biosynthesis</keyword>
<accession>A0AA96LCB2</accession>
<dbReference type="RefSeq" id="WP_315604312.1">
    <property type="nucleotide sequence ID" value="NZ_CP130318.1"/>
</dbReference>
<evidence type="ECO:0000256" key="2">
    <source>
        <dbReference type="ARBA" id="ARBA00023056"/>
    </source>
</evidence>
<keyword evidence="5" id="KW-0548">Nucleotidyltransferase</keyword>
<dbReference type="GO" id="GO:0008878">
    <property type="term" value="F:glucose-1-phosphate adenylyltransferase activity"/>
    <property type="evidence" value="ECO:0007669"/>
    <property type="project" value="UniProtKB-EC"/>
</dbReference>